<keyword evidence="3 5" id="KW-0808">Transferase</keyword>
<dbReference type="RefSeq" id="WP_275712117.1">
    <property type="nucleotide sequence ID" value="NZ_JAKLTN010000004.1"/>
</dbReference>
<dbReference type="EMBL" id="JAKLTN010000004">
    <property type="protein sequence ID" value="MCG2578725.1"/>
    <property type="molecule type" value="Genomic_DNA"/>
</dbReference>
<proteinExistence type="inferred from homology"/>
<dbReference type="SUPFAM" id="SSF53448">
    <property type="entry name" value="Nucleotide-diphospho-sugar transferases"/>
    <property type="match status" value="1"/>
</dbReference>
<evidence type="ECO:0000256" key="1">
    <source>
        <dbReference type="ARBA" id="ARBA00006739"/>
    </source>
</evidence>
<feature type="domain" description="Glycosyltransferase 2-like" evidence="4">
    <location>
        <begin position="9"/>
        <end position="165"/>
    </location>
</feature>
<protein>
    <submittedName>
        <fullName evidence="5">Glycosyltransferase</fullName>
        <ecNumber evidence="5">2.4.-.-</ecNumber>
    </submittedName>
</protein>
<comment type="caution">
    <text evidence="5">The sequence shown here is derived from an EMBL/GenBank/DDBJ whole genome shotgun (WGS) entry which is preliminary data.</text>
</comment>
<evidence type="ECO:0000256" key="3">
    <source>
        <dbReference type="ARBA" id="ARBA00022679"/>
    </source>
</evidence>
<name>A0ABS9K6H5_9RHOO</name>
<reference evidence="5" key="1">
    <citation type="submission" date="2022-01" db="EMBL/GenBank/DDBJ databases">
        <authorList>
            <person name="Jo J.-H."/>
            <person name="Im W.-T."/>
        </authorList>
    </citation>
    <scope>NUCLEOTIDE SEQUENCE</scope>
    <source>
        <strain evidence="5">XY25</strain>
    </source>
</reference>
<gene>
    <name evidence="5" type="ORF">LZ012_17140</name>
</gene>
<dbReference type="Gene3D" id="3.90.550.10">
    <property type="entry name" value="Spore Coat Polysaccharide Biosynthesis Protein SpsA, Chain A"/>
    <property type="match status" value="1"/>
</dbReference>
<evidence type="ECO:0000259" key="4">
    <source>
        <dbReference type="Pfam" id="PF00535"/>
    </source>
</evidence>
<dbReference type="PANTHER" id="PTHR43179:SF12">
    <property type="entry name" value="GALACTOFURANOSYLTRANSFERASE GLFT2"/>
    <property type="match status" value="1"/>
</dbReference>
<organism evidence="5 6">
    <name type="scientific">Dechloromonas hankyongensis</name>
    <dbReference type="NCBI Taxonomy" id="2908002"/>
    <lineage>
        <taxon>Bacteria</taxon>
        <taxon>Pseudomonadati</taxon>
        <taxon>Pseudomonadota</taxon>
        <taxon>Betaproteobacteria</taxon>
        <taxon>Rhodocyclales</taxon>
        <taxon>Azonexaceae</taxon>
        <taxon>Dechloromonas</taxon>
    </lineage>
</organism>
<comment type="similarity">
    <text evidence="1">Belongs to the glycosyltransferase 2 family.</text>
</comment>
<evidence type="ECO:0000313" key="5">
    <source>
        <dbReference type="EMBL" id="MCG2578725.1"/>
    </source>
</evidence>
<dbReference type="EC" id="2.4.-.-" evidence="5"/>
<evidence type="ECO:0000313" key="6">
    <source>
        <dbReference type="Proteomes" id="UP001165384"/>
    </source>
</evidence>
<dbReference type="InterPro" id="IPR001173">
    <property type="entry name" value="Glyco_trans_2-like"/>
</dbReference>
<dbReference type="Pfam" id="PF00535">
    <property type="entry name" value="Glycos_transf_2"/>
    <property type="match status" value="1"/>
</dbReference>
<sequence>MNDPGRIAVVVLTHNRRVEILRTLHQLFSAGEKPTVCVVDNASTDGSAEAIAQLFPAVRLVRLSENQGAAGRNHGVYAVAAPYVAFCDDDTWWAPGALARAADLLDRQPRLAAVTARVLVGPTQREDPTSTLMAASPLPRLADREGITTVTGLMAGACVVRRAAFLAVGGYEPRLFLGGEEELLSLDLMADGWYLAYAPQLVVHHYPSSHRDVGARRRLLLRNALWCAWLRRPLAAALRETARRLWAAAHGPGLGRTLGDSLRGLPWVLKRRRVVPAHVELQLQMLERSQ</sequence>
<dbReference type="PANTHER" id="PTHR43179">
    <property type="entry name" value="RHAMNOSYLTRANSFERASE WBBL"/>
    <property type="match status" value="1"/>
</dbReference>
<accession>A0ABS9K6H5</accession>
<dbReference type="InterPro" id="IPR029044">
    <property type="entry name" value="Nucleotide-diphossugar_trans"/>
</dbReference>
<keyword evidence="2 5" id="KW-0328">Glycosyltransferase</keyword>
<keyword evidence="6" id="KW-1185">Reference proteome</keyword>
<evidence type="ECO:0000256" key="2">
    <source>
        <dbReference type="ARBA" id="ARBA00022676"/>
    </source>
</evidence>
<dbReference type="GO" id="GO:0016757">
    <property type="term" value="F:glycosyltransferase activity"/>
    <property type="evidence" value="ECO:0007669"/>
    <property type="project" value="UniProtKB-KW"/>
</dbReference>
<dbReference type="Proteomes" id="UP001165384">
    <property type="component" value="Unassembled WGS sequence"/>
</dbReference>